<dbReference type="Pfam" id="PF07885">
    <property type="entry name" value="Ion_trans_2"/>
    <property type="match status" value="1"/>
</dbReference>
<feature type="transmembrane region" description="Helical" evidence="12">
    <location>
        <begin position="5"/>
        <end position="22"/>
    </location>
</feature>
<dbReference type="InterPro" id="IPR013099">
    <property type="entry name" value="K_chnl_dom"/>
</dbReference>
<dbReference type="InterPro" id="IPR036291">
    <property type="entry name" value="NAD(P)-bd_dom_sf"/>
</dbReference>
<dbReference type="InterPro" id="IPR003148">
    <property type="entry name" value="RCK_N"/>
</dbReference>
<dbReference type="Gene3D" id="3.40.50.720">
    <property type="entry name" value="NAD(P)-binding Rossmann-like Domain"/>
    <property type="match status" value="1"/>
</dbReference>
<feature type="transmembrane region" description="Helical" evidence="12">
    <location>
        <begin position="87"/>
        <end position="105"/>
    </location>
</feature>
<keyword evidence="4 12" id="KW-0812">Transmembrane</keyword>
<evidence type="ECO:0000256" key="7">
    <source>
        <dbReference type="ARBA" id="ARBA00022989"/>
    </source>
</evidence>
<dbReference type="Pfam" id="PF03493">
    <property type="entry name" value="BK_channel_a"/>
    <property type="match status" value="1"/>
</dbReference>
<evidence type="ECO:0000256" key="2">
    <source>
        <dbReference type="ARBA" id="ARBA00022448"/>
    </source>
</evidence>
<gene>
    <name evidence="14" type="primary">AlNc14C41G3503</name>
    <name evidence="14" type="ORF">ALNC14_040090</name>
</gene>
<evidence type="ECO:0000256" key="4">
    <source>
        <dbReference type="ARBA" id="ARBA00022692"/>
    </source>
</evidence>
<reference evidence="14" key="1">
    <citation type="journal article" date="2011" name="PLoS Biol.">
        <title>Gene gain and loss during evolution of obligate parasitism in the white rust pathogen of Arabidopsis thaliana.</title>
        <authorList>
            <person name="Kemen E."/>
            <person name="Gardiner A."/>
            <person name="Schultz-Larsen T."/>
            <person name="Kemen A.C."/>
            <person name="Balmuth A.L."/>
            <person name="Robert-Seilaniantz A."/>
            <person name="Bailey K."/>
            <person name="Holub E."/>
            <person name="Studholme D.J."/>
            <person name="Maclean D."/>
            <person name="Jones J.D."/>
        </authorList>
    </citation>
    <scope>NUCLEOTIDE SEQUENCE</scope>
</reference>
<evidence type="ECO:0000256" key="9">
    <source>
        <dbReference type="ARBA" id="ARBA00023136"/>
    </source>
</evidence>
<evidence type="ECO:0000256" key="11">
    <source>
        <dbReference type="ARBA" id="ARBA00034430"/>
    </source>
</evidence>
<evidence type="ECO:0000256" key="8">
    <source>
        <dbReference type="ARBA" id="ARBA00023065"/>
    </source>
</evidence>
<protein>
    <submittedName>
        <fullName evidence="14">Voltagegated Ion Channel (VIC) Superfamily putative</fullName>
    </submittedName>
</protein>
<dbReference type="Pfam" id="PF22614">
    <property type="entry name" value="Slo-like_RCK"/>
    <property type="match status" value="1"/>
</dbReference>
<evidence type="ECO:0000259" key="13">
    <source>
        <dbReference type="PROSITE" id="PS51201"/>
    </source>
</evidence>
<keyword evidence="10" id="KW-0407">Ion channel</keyword>
<dbReference type="EMBL" id="FR824086">
    <property type="protein sequence ID" value="CCA17866.1"/>
    <property type="molecule type" value="Genomic_DNA"/>
</dbReference>
<feature type="transmembrane region" description="Helical" evidence="12">
    <location>
        <begin position="62"/>
        <end position="80"/>
    </location>
</feature>
<keyword evidence="8" id="KW-0406">Ion transport</keyword>
<dbReference type="AlphaFoldDB" id="F0W9P8"/>
<evidence type="ECO:0000256" key="3">
    <source>
        <dbReference type="ARBA" id="ARBA00022538"/>
    </source>
</evidence>
<dbReference type="InterPro" id="IPR003929">
    <property type="entry name" value="K_chnl_BK_asu"/>
</dbReference>
<feature type="domain" description="RCK N-terminal" evidence="13">
    <location>
        <begin position="132"/>
        <end position="286"/>
    </location>
</feature>
<dbReference type="PANTHER" id="PTHR10027:SF10">
    <property type="entry name" value="SLOWPOKE 2, ISOFORM D"/>
    <property type="match status" value="1"/>
</dbReference>
<dbReference type="Gene3D" id="1.10.287.70">
    <property type="match status" value="1"/>
</dbReference>
<evidence type="ECO:0000256" key="6">
    <source>
        <dbReference type="ARBA" id="ARBA00022958"/>
    </source>
</evidence>
<dbReference type="GO" id="GO:0005267">
    <property type="term" value="F:potassium channel activity"/>
    <property type="evidence" value="ECO:0007669"/>
    <property type="project" value="UniProtKB-KW"/>
</dbReference>
<dbReference type="SUPFAM" id="SSF51735">
    <property type="entry name" value="NAD(P)-binding Rossmann-fold domains"/>
    <property type="match status" value="1"/>
</dbReference>
<sequence>MLRLFIRFFLMILSGACIIFFFESLKELPALETSGFTHLYTCSDSDYVTNVPSDVCSEETWSVMYSFYFTIVTLGTVGYGDNAPKTVMSRFLVILFILLGVLLFSNEIENLIRLYQLRQIGNPPYAPKFQHSKHLLIAGNPTFAQLTAILREILHEDHIDSATKLFSKMRVPLHIVIFVERDAKCVKELVQKLQTDSIFAARVTFVAGDVTRMDDLERAHASSSISVLIVSDKHAIDSEMEDSVNVMRVLAIRRHCGPKVRCLALILRAESVCHMLAAGLHPDDVICEHVIKMGALAQSTLAPGMSTLLANLASSLSESVAQPSGSNNESKCVVDVPPSDRNAKTLASTFAEEYFYGITKEIYQIRLSSRFCDLTFAQATANIFKESQGHVILIAVTVNRRDSDEFQEDGCVLLSPGNDLTISEWSECFVIAEDMASISKFGVNVPETFNIQGIPPSPERTIDHHNDNIPFIGLWTPTTLKTVELVRSKSSLSEPFRPLMVLSNPCLICSNSFAIEQISGEIGHGTNQ</sequence>
<evidence type="ECO:0000256" key="12">
    <source>
        <dbReference type="SAM" id="Phobius"/>
    </source>
</evidence>
<name>F0W9P8_9STRA</name>
<dbReference type="PANTHER" id="PTHR10027">
    <property type="entry name" value="CALCIUM-ACTIVATED POTASSIUM CHANNEL ALPHA CHAIN"/>
    <property type="match status" value="1"/>
</dbReference>
<comment type="catalytic activity">
    <reaction evidence="11">
        <text>K(+)(in) = K(+)(out)</text>
        <dbReference type="Rhea" id="RHEA:29463"/>
        <dbReference type="ChEBI" id="CHEBI:29103"/>
    </reaction>
</comment>
<keyword evidence="2" id="KW-0813">Transport</keyword>
<evidence type="ECO:0000256" key="5">
    <source>
        <dbReference type="ARBA" id="ARBA00022826"/>
    </source>
</evidence>
<accession>F0W9P8</accession>
<keyword evidence="6" id="KW-0630">Potassium</keyword>
<dbReference type="InterPro" id="IPR047871">
    <property type="entry name" value="K_chnl_Slo-like"/>
</dbReference>
<keyword evidence="9 12" id="KW-0472">Membrane</keyword>
<dbReference type="HOGENOM" id="CLU_526209_0_0_1"/>
<reference evidence="14" key="2">
    <citation type="submission" date="2011-02" db="EMBL/GenBank/DDBJ databases">
        <authorList>
            <person name="MacLean D."/>
        </authorList>
    </citation>
    <scope>NUCLEOTIDE SEQUENCE</scope>
</reference>
<evidence type="ECO:0000256" key="1">
    <source>
        <dbReference type="ARBA" id="ARBA00004651"/>
    </source>
</evidence>
<dbReference type="PROSITE" id="PS51201">
    <property type="entry name" value="RCK_N"/>
    <property type="match status" value="1"/>
</dbReference>
<dbReference type="GO" id="GO:0005886">
    <property type="term" value="C:plasma membrane"/>
    <property type="evidence" value="ECO:0007669"/>
    <property type="project" value="UniProtKB-SubCell"/>
</dbReference>
<keyword evidence="7 12" id="KW-1133">Transmembrane helix</keyword>
<evidence type="ECO:0000256" key="10">
    <source>
        <dbReference type="ARBA" id="ARBA00023303"/>
    </source>
</evidence>
<comment type="subcellular location">
    <subcellularLocation>
        <location evidence="1">Cell membrane</location>
        <topology evidence="1">Multi-pass membrane protein</topology>
    </subcellularLocation>
</comment>
<keyword evidence="5" id="KW-0631">Potassium channel</keyword>
<dbReference type="SUPFAM" id="SSF81324">
    <property type="entry name" value="Voltage-gated potassium channels"/>
    <property type="match status" value="1"/>
</dbReference>
<keyword evidence="3" id="KW-0633">Potassium transport</keyword>
<proteinExistence type="predicted"/>
<organism evidence="14">
    <name type="scientific">Albugo laibachii Nc14</name>
    <dbReference type="NCBI Taxonomy" id="890382"/>
    <lineage>
        <taxon>Eukaryota</taxon>
        <taxon>Sar</taxon>
        <taxon>Stramenopiles</taxon>
        <taxon>Oomycota</taxon>
        <taxon>Peronosporomycetes</taxon>
        <taxon>Albuginales</taxon>
        <taxon>Albuginaceae</taxon>
        <taxon>Albugo</taxon>
    </lineage>
</organism>
<evidence type="ECO:0000313" key="14">
    <source>
        <dbReference type="EMBL" id="CCA17866.1"/>
    </source>
</evidence>